<feature type="region of interest" description="Disordered" evidence="1">
    <location>
        <begin position="516"/>
        <end position="545"/>
    </location>
</feature>
<gene>
    <name evidence="2" type="ORF">FHETE_1758</name>
</gene>
<feature type="compositionally biased region" description="Polar residues" evidence="1">
    <location>
        <begin position="36"/>
        <end position="63"/>
    </location>
</feature>
<evidence type="ECO:0000256" key="1">
    <source>
        <dbReference type="SAM" id="MobiDB-lite"/>
    </source>
</evidence>
<keyword evidence="3" id="KW-1185">Reference proteome</keyword>
<dbReference type="AlphaFoldDB" id="A0A8H5TU16"/>
<reference evidence="2 3" key="1">
    <citation type="submission" date="2020-05" db="EMBL/GenBank/DDBJ databases">
        <title>Identification and distribution of gene clusters putatively required for synthesis of sphingolipid metabolism inhibitors in phylogenetically diverse species of the filamentous fungus Fusarium.</title>
        <authorList>
            <person name="Kim H.-S."/>
            <person name="Busman M."/>
            <person name="Brown D.W."/>
            <person name="Divon H."/>
            <person name="Uhlig S."/>
            <person name="Proctor R.H."/>
        </authorList>
    </citation>
    <scope>NUCLEOTIDE SEQUENCE [LARGE SCALE GENOMIC DNA]</scope>
    <source>
        <strain evidence="2 3">NRRL 20693</strain>
    </source>
</reference>
<accession>A0A8H5TU16</accession>
<organism evidence="2 3">
    <name type="scientific">Fusarium heterosporum</name>
    <dbReference type="NCBI Taxonomy" id="42747"/>
    <lineage>
        <taxon>Eukaryota</taxon>
        <taxon>Fungi</taxon>
        <taxon>Dikarya</taxon>
        <taxon>Ascomycota</taxon>
        <taxon>Pezizomycotina</taxon>
        <taxon>Sordariomycetes</taxon>
        <taxon>Hypocreomycetidae</taxon>
        <taxon>Hypocreales</taxon>
        <taxon>Nectriaceae</taxon>
        <taxon>Fusarium</taxon>
        <taxon>Fusarium heterosporum species complex</taxon>
    </lineage>
</organism>
<proteinExistence type="predicted"/>
<feature type="region of interest" description="Disordered" evidence="1">
    <location>
        <begin position="32"/>
        <end position="64"/>
    </location>
</feature>
<feature type="compositionally biased region" description="Basic and acidic residues" evidence="1">
    <location>
        <begin position="371"/>
        <end position="382"/>
    </location>
</feature>
<comment type="caution">
    <text evidence="2">The sequence shown here is derived from an EMBL/GenBank/DDBJ whole genome shotgun (WGS) entry which is preliminary data.</text>
</comment>
<name>A0A8H5TU16_FUSHE</name>
<sequence>MTRASYQCTLRDDGSLPLLSHCVAQKSCSLAHDNSPRSARNLTSTESSPNVPAHSSTSPSTLTPMAVVPPESSILSLLNSISPRLSVRELEAIPSARLQRLYNVKVTEGPSLVLALPPPAVIRLLRSEKSTLGSEAAILKWLSAVAKERKVCSGPTLKESKSKTVGTRSGSETTADLLSGYLPTLVRHESLAGILPMEYNLIRPSRGAPLFTLSKSLSLSERKVVDFKTGQLLRRISCQISPTRRFGIAADVLSVPPSAVHNSPRRFEGNLSESKGADSWRIAFHSLLESVLRDGEDLTIMFNYRNIRFQFERFEHLLDAVTTPRLVVLDAGEDSNILIHSPYELSRKSSTPAEETNRAQPQPNSPRGTMRRPDRGRGRPDYRIATQDDTNAREEYHLTDGSSRSHIEVTGLRHWGNCLFGDPLMALVFSKQQRPSEDFWRGFDKPSPGQEASQSNIIEDRENSHVRTLLYECYHAVVSLVGEYYRPQNDSSRRELAARKDLGNVLARLEELDDRGRLRRRRMSGEMSPAKRSRSSQESESDGES</sequence>
<protein>
    <submittedName>
        <fullName evidence="2">Uncharacterized protein</fullName>
    </submittedName>
</protein>
<dbReference type="OrthoDB" id="5210591at2759"/>
<dbReference type="Proteomes" id="UP000567885">
    <property type="component" value="Unassembled WGS sequence"/>
</dbReference>
<evidence type="ECO:0000313" key="2">
    <source>
        <dbReference type="EMBL" id="KAF5677246.1"/>
    </source>
</evidence>
<feature type="compositionally biased region" description="Basic and acidic residues" evidence="1">
    <location>
        <begin position="390"/>
        <end position="403"/>
    </location>
</feature>
<feature type="region of interest" description="Disordered" evidence="1">
    <location>
        <begin position="346"/>
        <end position="403"/>
    </location>
</feature>
<dbReference type="EMBL" id="JAAGWQ010000026">
    <property type="protein sequence ID" value="KAF5677246.1"/>
    <property type="molecule type" value="Genomic_DNA"/>
</dbReference>
<evidence type="ECO:0000313" key="3">
    <source>
        <dbReference type="Proteomes" id="UP000567885"/>
    </source>
</evidence>
<feature type="compositionally biased region" description="Polar residues" evidence="1">
    <location>
        <begin position="348"/>
        <end position="362"/>
    </location>
</feature>